<dbReference type="PANTHER" id="PTHR28027:SF2">
    <property type="entry name" value="TRANSCRIPTIONAL REGULATOR MIT1"/>
    <property type="match status" value="1"/>
</dbReference>
<feature type="compositionally biased region" description="Polar residues" evidence="2">
    <location>
        <begin position="330"/>
        <end position="340"/>
    </location>
</feature>
<dbReference type="PANTHER" id="PTHR28027">
    <property type="entry name" value="TRANSCRIPTIONAL REGULATOR MIT1"/>
    <property type="match status" value="1"/>
</dbReference>
<dbReference type="InterPro" id="IPR018608">
    <property type="entry name" value="Gti1/Pac2"/>
</dbReference>
<dbReference type="AlphaFoldDB" id="A0A395RQ87"/>
<accession>A0A395RQ87</accession>
<evidence type="ECO:0000256" key="1">
    <source>
        <dbReference type="ARBA" id="ARBA00008359"/>
    </source>
</evidence>
<dbReference type="Pfam" id="PF09729">
    <property type="entry name" value="Gti1_Pac2"/>
    <property type="match status" value="1"/>
</dbReference>
<gene>
    <name evidence="3" type="ORF">FSPOR_9320</name>
</gene>
<name>A0A395RQ87_FUSSP</name>
<evidence type="ECO:0000256" key="2">
    <source>
        <dbReference type="SAM" id="MobiDB-lite"/>
    </source>
</evidence>
<evidence type="ECO:0000313" key="3">
    <source>
        <dbReference type="EMBL" id="RGP62275.1"/>
    </source>
</evidence>
<comment type="similarity">
    <text evidence="1">Belongs to the MIT1/WOR1 family.</text>
</comment>
<feature type="region of interest" description="Disordered" evidence="2">
    <location>
        <begin position="92"/>
        <end position="120"/>
    </location>
</feature>
<proteinExistence type="inferred from homology"/>
<sequence>MASPPLDATLTGYIGNTMDALIVFEACLSGNLHHVARRPHDRERQNLIRSGSIFVYEETSSGIKRWTDGVSWSPSRILGNFLVYREMNQPFAPGEKKRASKRPKNKPNGVGKPYDLQQRPRATSFSSLPNGLVDGGAVTGAVAPDNVGDDDRDLVGSLTDSYDFKQNSLIKKTISISFQGIPHHLVSYYTVEDVRSGRLIRPSQHESLRRICPREEFMNAQSFRTPVQDEMNPDEAYAWQSRHGIPQHAISHAMSHGLPQGLPHGLSHGIPHGLSHEMSHDMSQVVQHAPVPREQLQYNYSSSPYIYHPHQFYQPYQAPPQGPPQGPFPGSNNYQNGFLQ</sequence>
<dbReference type="EMBL" id="PXOF01000150">
    <property type="protein sequence ID" value="RGP62275.1"/>
    <property type="molecule type" value="Genomic_DNA"/>
</dbReference>
<feature type="region of interest" description="Disordered" evidence="2">
    <location>
        <begin position="312"/>
        <end position="340"/>
    </location>
</feature>
<organism evidence="3 4">
    <name type="scientific">Fusarium sporotrichioides</name>
    <dbReference type="NCBI Taxonomy" id="5514"/>
    <lineage>
        <taxon>Eukaryota</taxon>
        <taxon>Fungi</taxon>
        <taxon>Dikarya</taxon>
        <taxon>Ascomycota</taxon>
        <taxon>Pezizomycotina</taxon>
        <taxon>Sordariomycetes</taxon>
        <taxon>Hypocreomycetidae</taxon>
        <taxon>Hypocreales</taxon>
        <taxon>Nectriaceae</taxon>
        <taxon>Fusarium</taxon>
    </lineage>
</organism>
<keyword evidence="4" id="KW-1185">Reference proteome</keyword>
<dbReference type="Proteomes" id="UP000266152">
    <property type="component" value="Unassembled WGS sequence"/>
</dbReference>
<feature type="compositionally biased region" description="Pro residues" evidence="2">
    <location>
        <begin position="317"/>
        <end position="327"/>
    </location>
</feature>
<evidence type="ECO:0000313" key="4">
    <source>
        <dbReference type="Proteomes" id="UP000266152"/>
    </source>
</evidence>
<dbReference type="GO" id="GO:0003677">
    <property type="term" value="F:DNA binding"/>
    <property type="evidence" value="ECO:0007669"/>
    <property type="project" value="TreeGrafter"/>
</dbReference>
<reference evidence="3 4" key="1">
    <citation type="journal article" date="2018" name="PLoS Pathog.">
        <title>Evolution of structural diversity of trichothecenes, a family of toxins produced by plant pathogenic and entomopathogenic fungi.</title>
        <authorList>
            <person name="Proctor R.H."/>
            <person name="McCormick S.P."/>
            <person name="Kim H.S."/>
            <person name="Cardoza R.E."/>
            <person name="Stanley A.M."/>
            <person name="Lindo L."/>
            <person name="Kelly A."/>
            <person name="Brown D.W."/>
            <person name="Lee T."/>
            <person name="Vaughan M.M."/>
            <person name="Alexander N.J."/>
            <person name="Busman M."/>
            <person name="Gutierrez S."/>
        </authorList>
    </citation>
    <scope>NUCLEOTIDE SEQUENCE [LARGE SCALE GENOMIC DNA]</scope>
    <source>
        <strain evidence="3 4">NRRL 3299</strain>
    </source>
</reference>
<comment type="caution">
    <text evidence="3">The sequence shown here is derived from an EMBL/GenBank/DDBJ whole genome shotgun (WGS) entry which is preliminary data.</text>
</comment>
<protein>
    <submittedName>
        <fullName evidence="3">Gti1/pac2 family protein</fullName>
    </submittedName>
</protein>